<gene>
    <name evidence="3" type="ORF">HINF_LOCUS12086</name>
    <name evidence="2" type="ORF">HINF_LOCUS52796</name>
</gene>
<sequence length="524" mass="61435">MACDCGHTINSPLIQFVCFLNCKLNNTKIGQLNNLKQIIIEGIEGNEKFIQQAKMSNIDVIELTLSNLLHIFMSYANIPTEEEIQLIQQFVVRKKISVEQALLQMKLQLYNYMPYLISSDLPHHEIFQLLLSHGNSTDITQYCNYKQLEEQTIINAFKEFNTPHVNVINELVKLNINIIRFTVEHSLKLPQIFEMMINAGLDISLLVSQLNLTLTDVLFIFLQNQLDSSQLVSLYLPDFVPLTQFLNNFSYQFNVKRQVLIHLQNNDQELLSDYLSTIQMNWPEKLMIMRSCCKSKYKVEIISDEQLDFENTANLYRSKFKTEQEEFMNKMFQFGFERLQNQMLNGINQNHIISKLENVNQTQSKDINALKQIIREKEENIINLEKENKKQAQIIDEIQRKLDETQKQLEELRKMQLQNQLLRNSSNSSSNLIHENKIIPLNSNNLDSQMTETGTNAQQNNIMKQTQQQTIMEEREPTLSEKSILRKQSELGSELHDKYHMILLEESEVEQIKFDWLDQSRDSQ</sequence>
<keyword evidence="1" id="KW-0175">Coiled coil</keyword>
<dbReference type="EMBL" id="CAXDID020000027">
    <property type="protein sequence ID" value="CAL5991416.1"/>
    <property type="molecule type" value="Genomic_DNA"/>
</dbReference>
<evidence type="ECO:0000256" key="1">
    <source>
        <dbReference type="SAM" id="Coils"/>
    </source>
</evidence>
<comment type="caution">
    <text evidence="2">The sequence shown here is derived from an EMBL/GenBank/DDBJ whole genome shotgun (WGS) entry which is preliminary data.</text>
</comment>
<evidence type="ECO:0000313" key="3">
    <source>
        <dbReference type="EMBL" id="CAL5991416.1"/>
    </source>
</evidence>
<reference evidence="3 4" key="2">
    <citation type="submission" date="2024-07" db="EMBL/GenBank/DDBJ databases">
        <authorList>
            <person name="Akdeniz Z."/>
        </authorList>
    </citation>
    <scope>NUCLEOTIDE SEQUENCE [LARGE SCALE GENOMIC DNA]</scope>
</reference>
<evidence type="ECO:0000313" key="2">
    <source>
        <dbReference type="EMBL" id="CAI9965151.1"/>
    </source>
</evidence>
<dbReference type="Proteomes" id="UP001642409">
    <property type="component" value="Unassembled WGS sequence"/>
</dbReference>
<dbReference type="AlphaFoldDB" id="A0AA86R1D1"/>
<feature type="coiled-coil region" evidence="1">
    <location>
        <begin position="353"/>
        <end position="415"/>
    </location>
</feature>
<accession>A0AA86R1D1</accession>
<protein>
    <submittedName>
        <fullName evidence="2">Uncharacterized protein</fullName>
    </submittedName>
</protein>
<organism evidence="2">
    <name type="scientific">Hexamita inflata</name>
    <dbReference type="NCBI Taxonomy" id="28002"/>
    <lineage>
        <taxon>Eukaryota</taxon>
        <taxon>Metamonada</taxon>
        <taxon>Diplomonadida</taxon>
        <taxon>Hexamitidae</taxon>
        <taxon>Hexamitinae</taxon>
        <taxon>Hexamita</taxon>
    </lineage>
</organism>
<name>A0AA86R1D1_9EUKA</name>
<dbReference type="EMBL" id="CATOUU010000985">
    <property type="protein sequence ID" value="CAI9965151.1"/>
    <property type="molecule type" value="Genomic_DNA"/>
</dbReference>
<evidence type="ECO:0000313" key="4">
    <source>
        <dbReference type="Proteomes" id="UP001642409"/>
    </source>
</evidence>
<proteinExistence type="predicted"/>
<reference evidence="2" key="1">
    <citation type="submission" date="2023-06" db="EMBL/GenBank/DDBJ databases">
        <authorList>
            <person name="Kurt Z."/>
        </authorList>
    </citation>
    <scope>NUCLEOTIDE SEQUENCE</scope>
</reference>
<keyword evidence="4" id="KW-1185">Reference proteome</keyword>